<comment type="caution">
    <text evidence="2">The sequence shown here is derived from an EMBL/GenBank/DDBJ whole genome shotgun (WGS) entry which is preliminary data.</text>
</comment>
<keyword evidence="3" id="KW-1185">Reference proteome</keyword>
<evidence type="ECO:0008006" key="4">
    <source>
        <dbReference type="Google" id="ProtNLM"/>
    </source>
</evidence>
<evidence type="ECO:0000256" key="1">
    <source>
        <dbReference type="SAM" id="MobiDB-lite"/>
    </source>
</evidence>
<feature type="compositionally biased region" description="Basic and acidic residues" evidence="1">
    <location>
        <begin position="93"/>
        <end position="106"/>
    </location>
</feature>
<evidence type="ECO:0000313" key="2">
    <source>
        <dbReference type="EMBL" id="MEA5363274.1"/>
    </source>
</evidence>
<sequence length="142" mass="15259">MSAERTAVELADDAFAAPDPGYGARLASIRAAAAADGVSVVVDLHGSLVDLRFDRWALNRSPGELSAVVKRLAAEAAADALRQGREVLGELLPAEREWGPETRPVRSGEPYAEQAWGPETRPVRLARPVPEEDSFTPSKWAT</sequence>
<proteinExistence type="predicted"/>
<gene>
    <name evidence="2" type="ORF">VA596_27335</name>
</gene>
<organism evidence="2 3">
    <name type="scientific">Amycolatopsis heterodermiae</name>
    <dbReference type="NCBI Taxonomy" id="3110235"/>
    <lineage>
        <taxon>Bacteria</taxon>
        <taxon>Bacillati</taxon>
        <taxon>Actinomycetota</taxon>
        <taxon>Actinomycetes</taxon>
        <taxon>Pseudonocardiales</taxon>
        <taxon>Pseudonocardiaceae</taxon>
        <taxon>Amycolatopsis</taxon>
    </lineage>
</organism>
<dbReference type="EMBL" id="JAYFSI010000006">
    <property type="protein sequence ID" value="MEA5363274.1"/>
    <property type="molecule type" value="Genomic_DNA"/>
</dbReference>
<evidence type="ECO:0000313" key="3">
    <source>
        <dbReference type="Proteomes" id="UP001304298"/>
    </source>
</evidence>
<dbReference type="Proteomes" id="UP001304298">
    <property type="component" value="Unassembled WGS sequence"/>
</dbReference>
<dbReference type="RefSeq" id="WP_323331023.1">
    <property type="nucleotide sequence ID" value="NZ_JAYFSI010000006.1"/>
</dbReference>
<protein>
    <recommendedName>
        <fullName evidence="4">YbaB/EbfC family nucleoid-associated protein</fullName>
    </recommendedName>
</protein>
<reference evidence="2 3" key="1">
    <citation type="submission" date="2023-12" db="EMBL/GenBank/DDBJ databases">
        <title>Amycolatopsis sp. V23-08.</title>
        <authorList>
            <person name="Somphong A."/>
        </authorList>
    </citation>
    <scope>NUCLEOTIDE SEQUENCE [LARGE SCALE GENOMIC DNA]</scope>
    <source>
        <strain evidence="2 3">V23-08</strain>
    </source>
</reference>
<name>A0ABU5RCC2_9PSEU</name>
<feature type="region of interest" description="Disordered" evidence="1">
    <location>
        <begin position="93"/>
        <end position="142"/>
    </location>
</feature>
<accession>A0ABU5RCC2</accession>